<feature type="compositionally biased region" description="Acidic residues" evidence="1">
    <location>
        <begin position="317"/>
        <end position="328"/>
    </location>
</feature>
<dbReference type="Proteomes" id="UP000297245">
    <property type="component" value="Unassembled WGS sequence"/>
</dbReference>
<evidence type="ECO:0000313" key="2">
    <source>
        <dbReference type="EMBL" id="THU78021.1"/>
    </source>
</evidence>
<feature type="compositionally biased region" description="Basic and acidic residues" evidence="1">
    <location>
        <begin position="306"/>
        <end position="316"/>
    </location>
</feature>
<sequence>MPEQIDLGRSALLNSLVWRTRIIYAKTWEDRLQGLNDHFKRFGKALEKRLTLEMQGASSWQVTRALATPYDQLQDREAHAVVFLVTGLQILDIYSQVEGIGNPWRPHQFTCWPTKPRQPFDESHPPVGLHHAPGALSDSLRNIYQSIMHDSAIHTLTKMHLNGNYALLHLVFLLQGHADFPTEHQLFNQPGVECQLFWSHRNFIAPMMFLTNLSALSLICTTQICKNPSKPQTLWAINVALGNYWPERLERLHKLFLRLVFKVSVNGETAQGQLEGEQLQTDEKKFFNSNLQQMIQEIDVDDEEDYGRAERSRGEDETGDEDETEDDMERGKKKGKGKRKQKESDDYSSEPQSEENDNLPKHHPSSSLKRKDKKVVHFPKVTVPQASGIKPSKPSHSPSTSNFKPSYRHILTGQPRTINTLDWPDPFGPNLNPEYPPDVIPLPKIVRTRADAKILPLKLKNVYDGLVQVCAPFAIGDGNQYLSRISMVDAKEWSELSPDLKRERHRNFNIVVRSENKEGKKMDKTMLRKISDLDYQYDAQVCDKKQPPTHASLSLRMMWEESLKRDANGVILNMLALPLVKTDLGISDIQSDEYATRNIWSPTMRDKQSHIPHWVTSWTLCALKDAHHPIHVDTQGTDLCSSPKQPGASLQIEKILDLFDGSFAGKNADWDIVPLLVGAGDMIIMQPNTPHVVFTIEDSIVYGLHFYSTPTIQQSCIGICYLGLCLWKERYKQPHKLPSSLQAMEHQGFTYAAQILELVNWHMRDIVEENREVTILQYRQEILGKLVTLLLRGVDIKQFDVLEATLRDHLSPLSWCV</sequence>
<reference evidence="2 3" key="1">
    <citation type="journal article" date="2019" name="Nat. Ecol. Evol.">
        <title>Megaphylogeny resolves global patterns of mushroom evolution.</title>
        <authorList>
            <person name="Varga T."/>
            <person name="Krizsan K."/>
            <person name="Foldi C."/>
            <person name="Dima B."/>
            <person name="Sanchez-Garcia M."/>
            <person name="Sanchez-Ramirez S."/>
            <person name="Szollosi G.J."/>
            <person name="Szarkandi J.G."/>
            <person name="Papp V."/>
            <person name="Albert L."/>
            <person name="Andreopoulos W."/>
            <person name="Angelini C."/>
            <person name="Antonin V."/>
            <person name="Barry K.W."/>
            <person name="Bougher N.L."/>
            <person name="Buchanan P."/>
            <person name="Buyck B."/>
            <person name="Bense V."/>
            <person name="Catcheside P."/>
            <person name="Chovatia M."/>
            <person name="Cooper J."/>
            <person name="Damon W."/>
            <person name="Desjardin D."/>
            <person name="Finy P."/>
            <person name="Geml J."/>
            <person name="Haridas S."/>
            <person name="Hughes K."/>
            <person name="Justo A."/>
            <person name="Karasinski D."/>
            <person name="Kautmanova I."/>
            <person name="Kiss B."/>
            <person name="Kocsube S."/>
            <person name="Kotiranta H."/>
            <person name="LaButti K.M."/>
            <person name="Lechner B.E."/>
            <person name="Liimatainen K."/>
            <person name="Lipzen A."/>
            <person name="Lukacs Z."/>
            <person name="Mihaltcheva S."/>
            <person name="Morgado L.N."/>
            <person name="Niskanen T."/>
            <person name="Noordeloos M.E."/>
            <person name="Ohm R.A."/>
            <person name="Ortiz-Santana B."/>
            <person name="Ovrebo C."/>
            <person name="Racz N."/>
            <person name="Riley R."/>
            <person name="Savchenko A."/>
            <person name="Shiryaev A."/>
            <person name="Soop K."/>
            <person name="Spirin V."/>
            <person name="Szebenyi C."/>
            <person name="Tomsovsky M."/>
            <person name="Tulloss R.E."/>
            <person name="Uehling J."/>
            <person name="Grigoriev I.V."/>
            <person name="Vagvolgyi C."/>
            <person name="Papp T."/>
            <person name="Martin F.M."/>
            <person name="Miettinen O."/>
            <person name="Hibbett D.S."/>
            <person name="Nagy L.G."/>
        </authorList>
    </citation>
    <scope>NUCLEOTIDE SEQUENCE [LARGE SCALE GENOMIC DNA]</scope>
    <source>
        <strain evidence="2 3">CBS 962.96</strain>
    </source>
</reference>
<name>A0A4S8KQZ7_DENBC</name>
<feature type="compositionally biased region" description="Basic residues" evidence="1">
    <location>
        <begin position="331"/>
        <end position="341"/>
    </location>
</feature>
<feature type="compositionally biased region" description="Basic residues" evidence="1">
    <location>
        <begin position="361"/>
        <end position="377"/>
    </location>
</feature>
<evidence type="ECO:0000256" key="1">
    <source>
        <dbReference type="SAM" id="MobiDB-lite"/>
    </source>
</evidence>
<evidence type="ECO:0000313" key="3">
    <source>
        <dbReference type="Proteomes" id="UP000297245"/>
    </source>
</evidence>
<accession>A0A4S8KQZ7</accession>
<dbReference type="EMBL" id="ML180279">
    <property type="protein sequence ID" value="THU78021.1"/>
    <property type="molecule type" value="Genomic_DNA"/>
</dbReference>
<organism evidence="2 3">
    <name type="scientific">Dendrothele bispora (strain CBS 962.96)</name>
    <dbReference type="NCBI Taxonomy" id="1314807"/>
    <lineage>
        <taxon>Eukaryota</taxon>
        <taxon>Fungi</taxon>
        <taxon>Dikarya</taxon>
        <taxon>Basidiomycota</taxon>
        <taxon>Agaricomycotina</taxon>
        <taxon>Agaricomycetes</taxon>
        <taxon>Agaricomycetidae</taxon>
        <taxon>Agaricales</taxon>
        <taxon>Agaricales incertae sedis</taxon>
        <taxon>Dendrothele</taxon>
    </lineage>
</organism>
<gene>
    <name evidence="2" type="ORF">K435DRAFT_811919</name>
</gene>
<feature type="compositionally biased region" description="Acidic residues" evidence="1">
    <location>
        <begin position="346"/>
        <end position="357"/>
    </location>
</feature>
<feature type="region of interest" description="Disordered" evidence="1">
    <location>
        <begin position="297"/>
        <end position="406"/>
    </location>
</feature>
<dbReference type="AlphaFoldDB" id="A0A4S8KQZ7"/>
<protein>
    <recommendedName>
        <fullName evidence="4">JmjC domain-containing protein</fullName>
    </recommendedName>
</protein>
<proteinExistence type="predicted"/>
<evidence type="ECO:0008006" key="4">
    <source>
        <dbReference type="Google" id="ProtNLM"/>
    </source>
</evidence>
<keyword evidence="3" id="KW-1185">Reference proteome</keyword>
<feature type="compositionally biased region" description="Low complexity" evidence="1">
    <location>
        <begin position="387"/>
        <end position="401"/>
    </location>
</feature>
<dbReference type="OrthoDB" id="3270451at2759"/>